<dbReference type="Gene3D" id="1.20.120.1760">
    <property type="match status" value="1"/>
</dbReference>
<keyword evidence="12" id="KW-0594">Phospholipid biosynthesis</keyword>
<dbReference type="RefSeq" id="WP_028312935.1">
    <property type="nucleotide sequence ID" value="NZ_KI519499.1"/>
</dbReference>
<dbReference type="EC" id="2.7.8.5" evidence="4 15"/>
<gene>
    <name evidence="19" type="primary">pgsA</name>
</gene>
<keyword evidence="7 16" id="KW-0808">Transferase</keyword>
<evidence type="ECO:0000256" key="6">
    <source>
        <dbReference type="ARBA" id="ARBA00022516"/>
    </source>
</evidence>
<keyword evidence="9 17" id="KW-1133">Transmembrane helix</keyword>
<protein>
    <recommendedName>
        <fullName evidence="5 15">CDP-diacylglycerol--glycerol-3-phosphate 3-phosphatidyltransferase</fullName>
        <ecNumber evidence="4 15">2.7.8.5</ecNumber>
    </recommendedName>
</protein>
<evidence type="ECO:0000313" key="18">
    <source>
        <dbReference type="Proteomes" id="UP000675920"/>
    </source>
</evidence>
<evidence type="ECO:0000256" key="15">
    <source>
        <dbReference type="NCBIfam" id="TIGR00560"/>
    </source>
</evidence>
<evidence type="ECO:0000256" key="12">
    <source>
        <dbReference type="ARBA" id="ARBA00023209"/>
    </source>
</evidence>
<dbReference type="InterPro" id="IPR050324">
    <property type="entry name" value="CDP-alcohol_PTase-I"/>
</dbReference>
<keyword evidence="18" id="KW-1185">Reference proteome</keyword>
<evidence type="ECO:0000256" key="5">
    <source>
        <dbReference type="ARBA" id="ARBA00014944"/>
    </source>
</evidence>
<keyword evidence="11 17" id="KW-0472">Membrane</keyword>
<evidence type="ECO:0000256" key="7">
    <source>
        <dbReference type="ARBA" id="ARBA00022679"/>
    </source>
</evidence>
<dbReference type="OrthoDB" id="9796672at2"/>
<dbReference type="NCBIfam" id="TIGR00560">
    <property type="entry name" value="pgsA"/>
    <property type="match status" value="1"/>
</dbReference>
<reference evidence="19" key="1">
    <citation type="submission" date="2025-08" db="UniProtKB">
        <authorList>
            <consortium name="RefSeq"/>
        </authorList>
    </citation>
    <scope>IDENTIFICATION</scope>
</reference>
<dbReference type="InterPro" id="IPR004570">
    <property type="entry name" value="Phosphatidylglycerol_P_synth"/>
</dbReference>
<dbReference type="Proteomes" id="UP000675920">
    <property type="component" value="Unplaced"/>
</dbReference>
<evidence type="ECO:0000256" key="4">
    <source>
        <dbReference type="ARBA" id="ARBA00013170"/>
    </source>
</evidence>
<comment type="subcellular location">
    <subcellularLocation>
        <location evidence="1">Membrane</location>
        <topology evidence="1">Multi-pass membrane protein</topology>
    </subcellularLocation>
</comment>
<sequence length="197" mass="22021">MPFNFPIFLTWARIVLIPLIVGIFYLPEDLLSRQMQNLVATAMFAAAALTDWFDGYLARRWNQTSQFGAFLDPVADKLMVAAALLMLLKLQRVHELIALIIIGREITISALREWMAQIGASKAVAVNMIGKVKTAAQMVAIPMLLYYDPLVIAGESIDTGRVGDALAWLAAVLTVISMLYYLRRAWPQIAERTQSHK</sequence>
<evidence type="ECO:0000256" key="10">
    <source>
        <dbReference type="ARBA" id="ARBA00023098"/>
    </source>
</evidence>
<dbReference type="InterPro" id="IPR043130">
    <property type="entry name" value="CDP-OH_PTrfase_TM_dom"/>
</dbReference>
<feature type="transmembrane region" description="Helical" evidence="17">
    <location>
        <begin position="165"/>
        <end position="182"/>
    </location>
</feature>
<proteinExistence type="inferred from homology"/>
<evidence type="ECO:0000256" key="13">
    <source>
        <dbReference type="ARBA" id="ARBA00023264"/>
    </source>
</evidence>
<organism evidence="18 19">
    <name type="scientific">Derxia gummosa DSM 723</name>
    <dbReference type="NCBI Taxonomy" id="1121388"/>
    <lineage>
        <taxon>Bacteria</taxon>
        <taxon>Pseudomonadati</taxon>
        <taxon>Pseudomonadota</taxon>
        <taxon>Betaproteobacteria</taxon>
        <taxon>Burkholderiales</taxon>
        <taxon>Alcaligenaceae</taxon>
        <taxon>Derxia</taxon>
    </lineage>
</organism>
<comment type="pathway">
    <text evidence="2">Phospholipid metabolism; phosphatidylglycerol biosynthesis; phosphatidylglycerol from CDP-diacylglycerol: step 1/2.</text>
</comment>
<dbReference type="GO" id="GO:0046474">
    <property type="term" value="P:glycerophospholipid biosynthetic process"/>
    <property type="evidence" value="ECO:0007669"/>
    <property type="project" value="TreeGrafter"/>
</dbReference>
<evidence type="ECO:0000256" key="17">
    <source>
        <dbReference type="SAM" id="Phobius"/>
    </source>
</evidence>
<evidence type="ECO:0000256" key="3">
    <source>
        <dbReference type="ARBA" id="ARBA00010441"/>
    </source>
</evidence>
<keyword evidence="10" id="KW-0443">Lipid metabolism</keyword>
<evidence type="ECO:0000256" key="16">
    <source>
        <dbReference type="RuleBase" id="RU003750"/>
    </source>
</evidence>
<keyword evidence="13" id="KW-1208">Phospholipid metabolism</keyword>
<evidence type="ECO:0000256" key="11">
    <source>
        <dbReference type="ARBA" id="ARBA00023136"/>
    </source>
</evidence>
<keyword evidence="8 17" id="KW-0812">Transmembrane</keyword>
<dbReference type="PANTHER" id="PTHR14269:SF62">
    <property type="entry name" value="CDP-DIACYLGLYCEROL--GLYCEROL-3-PHOSPHATE 3-PHOSPHATIDYLTRANSFERASE 1, CHLOROPLASTIC"/>
    <property type="match status" value="1"/>
</dbReference>
<evidence type="ECO:0000256" key="9">
    <source>
        <dbReference type="ARBA" id="ARBA00022989"/>
    </source>
</evidence>
<dbReference type="GO" id="GO:0008444">
    <property type="term" value="F:CDP-diacylglycerol-glycerol-3-phosphate 3-phosphatidyltransferase activity"/>
    <property type="evidence" value="ECO:0007669"/>
    <property type="project" value="UniProtKB-UniRule"/>
</dbReference>
<dbReference type="PROSITE" id="PS00379">
    <property type="entry name" value="CDP_ALCOHOL_P_TRANSF"/>
    <property type="match status" value="1"/>
</dbReference>
<evidence type="ECO:0000313" key="19">
    <source>
        <dbReference type="RefSeq" id="WP_028312935.1"/>
    </source>
</evidence>
<feature type="transmembrane region" description="Helical" evidence="17">
    <location>
        <begin position="123"/>
        <end position="145"/>
    </location>
</feature>
<keyword evidence="6" id="KW-0444">Lipid biosynthesis</keyword>
<comment type="similarity">
    <text evidence="3 16">Belongs to the CDP-alcohol phosphatidyltransferase class-I family.</text>
</comment>
<dbReference type="Pfam" id="PF01066">
    <property type="entry name" value="CDP-OH_P_transf"/>
    <property type="match status" value="1"/>
</dbReference>
<dbReference type="GO" id="GO:0016020">
    <property type="term" value="C:membrane"/>
    <property type="evidence" value="ECO:0007669"/>
    <property type="project" value="UniProtKB-SubCell"/>
</dbReference>
<dbReference type="PANTHER" id="PTHR14269">
    <property type="entry name" value="CDP-DIACYLGLYCEROL--GLYCEROL-3-PHOSPHATE 3-PHOSPHATIDYLTRANSFERASE-RELATED"/>
    <property type="match status" value="1"/>
</dbReference>
<dbReference type="InterPro" id="IPR048254">
    <property type="entry name" value="CDP_ALCOHOL_P_TRANSF_CS"/>
</dbReference>
<evidence type="ECO:0000256" key="2">
    <source>
        <dbReference type="ARBA" id="ARBA00005042"/>
    </source>
</evidence>
<comment type="catalytic activity">
    <reaction evidence="14">
        <text>a CDP-1,2-diacyl-sn-glycerol + sn-glycerol 3-phosphate = a 1,2-diacyl-sn-glycero-3-phospho-(1'-sn-glycero-3'-phosphate) + CMP + H(+)</text>
        <dbReference type="Rhea" id="RHEA:12593"/>
        <dbReference type="ChEBI" id="CHEBI:15378"/>
        <dbReference type="ChEBI" id="CHEBI:57597"/>
        <dbReference type="ChEBI" id="CHEBI:58332"/>
        <dbReference type="ChEBI" id="CHEBI:60110"/>
        <dbReference type="ChEBI" id="CHEBI:60377"/>
        <dbReference type="EC" id="2.7.8.5"/>
    </reaction>
</comment>
<evidence type="ECO:0000256" key="8">
    <source>
        <dbReference type="ARBA" id="ARBA00022692"/>
    </source>
</evidence>
<dbReference type="AlphaFoldDB" id="A0A8B6X6X8"/>
<dbReference type="InterPro" id="IPR000462">
    <property type="entry name" value="CDP-OH_P_trans"/>
</dbReference>
<feature type="transmembrane region" description="Helical" evidence="17">
    <location>
        <begin position="6"/>
        <end position="26"/>
    </location>
</feature>
<accession>A0A8B6X6X8</accession>
<name>A0A8B6X6X8_9BURK</name>
<evidence type="ECO:0000256" key="1">
    <source>
        <dbReference type="ARBA" id="ARBA00004141"/>
    </source>
</evidence>
<dbReference type="PIRSF" id="PIRSF000847">
    <property type="entry name" value="Phos_ph_gly_syn"/>
    <property type="match status" value="1"/>
</dbReference>
<evidence type="ECO:0000256" key="14">
    <source>
        <dbReference type="ARBA" id="ARBA00048586"/>
    </source>
</evidence>